<dbReference type="EMBL" id="LUHQ01000001">
    <property type="protein sequence ID" value="OAP13925.1"/>
    <property type="molecule type" value="Genomic_DNA"/>
</dbReference>
<protein>
    <recommendedName>
        <fullName evidence="2">TIR domain-containing protein</fullName>
    </recommendedName>
</protein>
<dbReference type="PANTHER" id="PTHR11017:SF570">
    <property type="entry name" value="DISEASE RESISTANCE PROTEIN (TIR-NBS CLASS)-RELATED"/>
    <property type="match status" value="1"/>
</dbReference>
<dbReference type="Pfam" id="PF01582">
    <property type="entry name" value="TIR"/>
    <property type="match status" value="1"/>
</dbReference>
<dbReference type="PROSITE" id="PS50104">
    <property type="entry name" value="TIR"/>
    <property type="match status" value="1"/>
</dbReference>
<evidence type="ECO:0000313" key="3">
    <source>
        <dbReference type="EMBL" id="OAP13925.1"/>
    </source>
</evidence>
<sequence>MSSATATYNYDVFLSFRGPDTRRKFISFLYKELVGRDIRTFKDDKELENGQRISSELKRTIEVSRFAVVVVSENYAASSWCLNELVEIMEVQKNKGSITVMPIFYGVNPCHLRRQIGDVAEQFKKHEAREKDLEKVLKWRQALAALADISGDCSGEDDSKLVDVIADKISKELMIVTRISNGRNLVGIDKHMNELNRLMDLNSNKGKRMVGIWARGGSCRSALAKYVYQTSCQHFDSHCFLGNVKRICHGNYFESHLHKEFLDNIQGENSSKQSLKKQKVLLVADDVDKLEQLDALAGDFSGFGPGSVVIITTKDKQLLISYGIQLVYEAEFLTFQKFCRSFRSLAFKKRDDISAAFEWALYI</sequence>
<reference evidence="4" key="1">
    <citation type="journal article" date="2016" name="Proc. Natl. Acad. Sci. U.S.A.">
        <title>Chromosome-level assembly of Arabidopsis thaliana Ler reveals the extent of translocation and inversion polymorphisms.</title>
        <authorList>
            <person name="Zapata L."/>
            <person name="Ding J."/>
            <person name="Willing E.M."/>
            <person name="Hartwig B."/>
            <person name="Bezdan D."/>
            <person name="Jiao W.B."/>
            <person name="Patel V."/>
            <person name="Velikkakam James G."/>
            <person name="Koornneef M."/>
            <person name="Ossowski S."/>
            <person name="Schneeberger K."/>
        </authorList>
    </citation>
    <scope>NUCLEOTIDE SEQUENCE [LARGE SCALE GENOMIC DNA]</scope>
    <source>
        <strain evidence="4">cv. Landsberg erecta</strain>
    </source>
</reference>
<keyword evidence="1" id="KW-0520">NAD</keyword>
<accession>A0A178W8R6</accession>
<dbReference type="Proteomes" id="UP000078284">
    <property type="component" value="Chromosome 1"/>
</dbReference>
<dbReference type="GO" id="GO:0043531">
    <property type="term" value="F:ADP binding"/>
    <property type="evidence" value="ECO:0007669"/>
    <property type="project" value="InterPro"/>
</dbReference>
<dbReference type="Gene3D" id="3.40.50.10140">
    <property type="entry name" value="Toll/interleukin-1 receptor homology (TIR) domain"/>
    <property type="match status" value="1"/>
</dbReference>
<dbReference type="InterPro" id="IPR000157">
    <property type="entry name" value="TIR_dom"/>
</dbReference>
<dbReference type="InterPro" id="IPR002182">
    <property type="entry name" value="NB-ARC"/>
</dbReference>
<evidence type="ECO:0000313" key="4">
    <source>
        <dbReference type="Proteomes" id="UP000078284"/>
    </source>
</evidence>
<dbReference type="SMART" id="SM00255">
    <property type="entry name" value="TIR"/>
    <property type="match status" value="1"/>
</dbReference>
<dbReference type="FunFam" id="3.40.50.10140:FF:000007">
    <property type="entry name" value="Disease resistance protein (TIR-NBS-LRR class)"/>
    <property type="match status" value="1"/>
</dbReference>
<dbReference type="GO" id="GO:0007165">
    <property type="term" value="P:signal transduction"/>
    <property type="evidence" value="ECO:0007669"/>
    <property type="project" value="InterPro"/>
</dbReference>
<dbReference type="Pfam" id="PF00931">
    <property type="entry name" value="NB-ARC"/>
    <property type="match status" value="1"/>
</dbReference>
<dbReference type="SUPFAM" id="SSF52200">
    <property type="entry name" value="Toll/Interleukin receptor TIR domain"/>
    <property type="match status" value="1"/>
</dbReference>
<evidence type="ECO:0000259" key="2">
    <source>
        <dbReference type="PROSITE" id="PS50104"/>
    </source>
</evidence>
<dbReference type="GO" id="GO:0006952">
    <property type="term" value="P:defense response"/>
    <property type="evidence" value="ECO:0007669"/>
    <property type="project" value="InterPro"/>
</dbReference>
<feature type="domain" description="TIR" evidence="2">
    <location>
        <begin position="8"/>
        <end position="173"/>
    </location>
</feature>
<dbReference type="PANTHER" id="PTHR11017">
    <property type="entry name" value="LEUCINE-RICH REPEAT-CONTAINING PROTEIN"/>
    <property type="match status" value="1"/>
</dbReference>
<dbReference type="InterPro" id="IPR027417">
    <property type="entry name" value="P-loop_NTPase"/>
</dbReference>
<dbReference type="Gene3D" id="3.40.50.300">
    <property type="entry name" value="P-loop containing nucleotide triphosphate hydrolases"/>
    <property type="match status" value="1"/>
</dbReference>
<dbReference type="SUPFAM" id="SSF52540">
    <property type="entry name" value="P-loop containing nucleoside triphosphate hydrolases"/>
    <property type="match status" value="1"/>
</dbReference>
<dbReference type="AlphaFoldDB" id="A0A178W8R6"/>
<gene>
    <name evidence="3" type="ordered locus">AXX17_At1g67090</name>
</gene>
<dbReference type="InterPro" id="IPR035897">
    <property type="entry name" value="Toll_tir_struct_dom_sf"/>
</dbReference>
<organism evidence="3 4">
    <name type="scientific">Arabidopsis thaliana</name>
    <name type="common">Mouse-ear cress</name>
    <dbReference type="NCBI Taxonomy" id="3702"/>
    <lineage>
        <taxon>Eukaryota</taxon>
        <taxon>Viridiplantae</taxon>
        <taxon>Streptophyta</taxon>
        <taxon>Embryophyta</taxon>
        <taxon>Tracheophyta</taxon>
        <taxon>Spermatophyta</taxon>
        <taxon>Magnoliopsida</taxon>
        <taxon>eudicotyledons</taxon>
        <taxon>Gunneridae</taxon>
        <taxon>Pentapetalae</taxon>
        <taxon>rosids</taxon>
        <taxon>malvids</taxon>
        <taxon>Brassicales</taxon>
        <taxon>Brassicaceae</taxon>
        <taxon>Camelineae</taxon>
        <taxon>Arabidopsis</taxon>
    </lineage>
</organism>
<dbReference type="InterPro" id="IPR044974">
    <property type="entry name" value="Disease_R_plants"/>
</dbReference>
<name>A0A178W8R6_ARATH</name>
<evidence type="ECO:0000256" key="1">
    <source>
        <dbReference type="ARBA" id="ARBA00023027"/>
    </source>
</evidence>
<proteinExistence type="predicted"/>
<dbReference type="ExpressionAtlas" id="A0A178W8R6">
    <property type="expression patterns" value="baseline and differential"/>
</dbReference>
<comment type="caution">
    <text evidence="3">The sequence shown here is derived from an EMBL/GenBank/DDBJ whole genome shotgun (WGS) entry which is preliminary data.</text>
</comment>